<sequence length="229" mass="26108">MTTEEHHGAEWDADWLFDELKRYNRRPPWYSESEPDEYGAIDPIFKGDALFCLVYRAARRRARGTTRFKGQADLRQKVEKLNRASSEHKQAVVTKLLDIITPERRHEVQLWKNEKGGRKKKRPADSCDEFVSPPRTPSLETAATRTSQAIDDTPNIPLVHQSPGATDNSFTMQASLLAFGHCYLPITCFEALFGELPVRARVDADETVTPVDLLAAPDDPLRRWLSVFE</sequence>
<gene>
    <name evidence="2" type="ORF">NPX13_g3892</name>
</gene>
<comment type="caution">
    <text evidence="2">The sequence shown here is derived from an EMBL/GenBank/DDBJ whole genome shotgun (WGS) entry which is preliminary data.</text>
</comment>
<evidence type="ECO:0000313" key="3">
    <source>
        <dbReference type="Proteomes" id="UP001148614"/>
    </source>
</evidence>
<reference evidence="2" key="1">
    <citation type="submission" date="2022-07" db="EMBL/GenBank/DDBJ databases">
        <title>Genome Sequence of Xylaria arbuscula.</title>
        <authorList>
            <person name="Buettner E."/>
        </authorList>
    </citation>
    <scope>NUCLEOTIDE SEQUENCE</scope>
    <source>
        <strain evidence="2">VT107</strain>
    </source>
</reference>
<dbReference type="AlphaFoldDB" id="A0A9W8NHL4"/>
<evidence type="ECO:0000256" key="1">
    <source>
        <dbReference type="SAM" id="MobiDB-lite"/>
    </source>
</evidence>
<accession>A0A9W8NHL4</accession>
<dbReference type="EMBL" id="JANPWZ010000514">
    <property type="protein sequence ID" value="KAJ3575848.1"/>
    <property type="molecule type" value="Genomic_DNA"/>
</dbReference>
<protein>
    <submittedName>
        <fullName evidence="2">Uncharacterized protein</fullName>
    </submittedName>
</protein>
<proteinExistence type="predicted"/>
<organism evidence="2 3">
    <name type="scientific">Xylaria arbuscula</name>
    <dbReference type="NCBI Taxonomy" id="114810"/>
    <lineage>
        <taxon>Eukaryota</taxon>
        <taxon>Fungi</taxon>
        <taxon>Dikarya</taxon>
        <taxon>Ascomycota</taxon>
        <taxon>Pezizomycotina</taxon>
        <taxon>Sordariomycetes</taxon>
        <taxon>Xylariomycetidae</taxon>
        <taxon>Xylariales</taxon>
        <taxon>Xylariaceae</taxon>
        <taxon>Xylaria</taxon>
    </lineage>
</organism>
<dbReference type="VEuPathDB" id="FungiDB:F4678DRAFT_222844"/>
<feature type="region of interest" description="Disordered" evidence="1">
    <location>
        <begin position="113"/>
        <end position="141"/>
    </location>
</feature>
<dbReference type="Proteomes" id="UP001148614">
    <property type="component" value="Unassembled WGS sequence"/>
</dbReference>
<evidence type="ECO:0000313" key="2">
    <source>
        <dbReference type="EMBL" id="KAJ3575848.1"/>
    </source>
</evidence>
<keyword evidence="3" id="KW-1185">Reference proteome</keyword>
<name>A0A9W8NHL4_9PEZI</name>